<dbReference type="EMBL" id="ANIY01003726">
    <property type="protein sequence ID" value="ETP33593.1"/>
    <property type="molecule type" value="Genomic_DNA"/>
</dbReference>
<protein>
    <submittedName>
        <fullName evidence="2">Uncharacterized protein</fullName>
    </submittedName>
</protein>
<accession>W2YG33</accession>
<gene>
    <name evidence="2" type="ORF">F442_17909</name>
</gene>
<evidence type="ECO:0000256" key="1">
    <source>
        <dbReference type="SAM" id="MobiDB-lite"/>
    </source>
</evidence>
<feature type="non-terminal residue" evidence="2">
    <location>
        <position position="33"/>
    </location>
</feature>
<dbReference type="Proteomes" id="UP000018948">
    <property type="component" value="Unassembled WGS sequence"/>
</dbReference>
<evidence type="ECO:0000313" key="2">
    <source>
        <dbReference type="EMBL" id="ETP33593.1"/>
    </source>
</evidence>
<reference evidence="2 3" key="1">
    <citation type="submission" date="2013-11" db="EMBL/GenBank/DDBJ databases">
        <title>The Genome Sequence of Phytophthora parasitica P10297.</title>
        <authorList>
            <consortium name="The Broad Institute Genomics Platform"/>
            <person name="Russ C."/>
            <person name="Tyler B."/>
            <person name="Panabieres F."/>
            <person name="Shan W."/>
            <person name="Tripathy S."/>
            <person name="Grunwald N."/>
            <person name="Machado M."/>
            <person name="Johnson C.S."/>
            <person name="Walker B."/>
            <person name="Young S.K."/>
            <person name="Zeng Q."/>
            <person name="Gargeya S."/>
            <person name="Fitzgerald M."/>
            <person name="Haas B."/>
            <person name="Abouelleil A."/>
            <person name="Allen A.W."/>
            <person name="Alvarado L."/>
            <person name="Arachchi H.M."/>
            <person name="Berlin A.M."/>
            <person name="Chapman S.B."/>
            <person name="Gainer-Dewar J."/>
            <person name="Goldberg J."/>
            <person name="Griggs A."/>
            <person name="Gujja S."/>
            <person name="Hansen M."/>
            <person name="Howarth C."/>
            <person name="Imamovic A."/>
            <person name="Ireland A."/>
            <person name="Larimer J."/>
            <person name="McCowan C."/>
            <person name="Murphy C."/>
            <person name="Pearson M."/>
            <person name="Poon T.W."/>
            <person name="Priest M."/>
            <person name="Roberts A."/>
            <person name="Saif S."/>
            <person name="Shea T."/>
            <person name="Sisk P."/>
            <person name="Sykes S."/>
            <person name="Wortman J."/>
            <person name="Nusbaum C."/>
            <person name="Birren B."/>
        </authorList>
    </citation>
    <scope>NUCLEOTIDE SEQUENCE [LARGE SCALE GENOMIC DNA]</scope>
    <source>
        <strain evidence="2 3">P10297</strain>
    </source>
</reference>
<dbReference type="AlphaFoldDB" id="W2YG33"/>
<sequence>MSNISISSVDGYLSRWSNSSSDNTADMPGDSPA</sequence>
<feature type="region of interest" description="Disordered" evidence="1">
    <location>
        <begin position="14"/>
        <end position="33"/>
    </location>
</feature>
<organism evidence="2 3">
    <name type="scientific">Phytophthora nicotianae P10297</name>
    <dbReference type="NCBI Taxonomy" id="1317064"/>
    <lineage>
        <taxon>Eukaryota</taxon>
        <taxon>Sar</taxon>
        <taxon>Stramenopiles</taxon>
        <taxon>Oomycota</taxon>
        <taxon>Peronosporomycetes</taxon>
        <taxon>Peronosporales</taxon>
        <taxon>Peronosporaceae</taxon>
        <taxon>Phytophthora</taxon>
    </lineage>
</organism>
<name>W2YG33_PHYNI</name>
<feature type="compositionally biased region" description="Polar residues" evidence="1">
    <location>
        <begin position="15"/>
        <end position="24"/>
    </location>
</feature>
<comment type="caution">
    <text evidence="2">The sequence shown here is derived from an EMBL/GenBank/DDBJ whole genome shotgun (WGS) entry which is preliminary data.</text>
</comment>
<proteinExistence type="predicted"/>
<evidence type="ECO:0000313" key="3">
    <source>
        <dbReference type="Proteomes" id="UP000018948"/>
    </source>
</evidence>